<dbReference type="GO" id="GO:0035838">
    <property type="term" value="C:growing cell tip"/>
    <property type="evidence" value="ECO:0007669"/>
    <property type="project" value="TreeGrafter"/>
</dbReference>
<accession>A0AAD6VNB9</accession>
<evidence type="ECO:0000256" key="5">
    <source>
        <dbReference type="SAM" id="Phobius"/>
    </source>
</evidence>
<dbReference type="PANTHER" id="PTHR28013">
    <property type="entry name" value="PROTEIN DCV1-RELATED"/>
    <property type="match status" value="1"/>
</dbReference>
<feature type="transmembrane region" description="Helical" evidence="5">
    <location>
        <begin position="160"/>
        <end position="180"/>
    </location>
</feature>
<keyword evidence="3 5" id="KW-1133">Transmembrane helix</keyword>
<dbReference type="Proteomes" id="UP001219525">
    <property type="component" value="Unassembled WGS sequence"/>
</dbReference>
<comment type="subcellular location">
    <subcellularLocation>
        <location evidence="1">Membrane</location>
        <topology evidence="1">Multi-pass membrane protein</topology>
    </subcellularLocation>
</comment>
<keyword evidence="4 5" id="KW-0472">Membrane</keyword>
<dbReference type="AlphaFoldDB" id="A0AAD6VNB9"/>
<evidence type="ECO:0000256" key="6">
    <source>
        <dbReference type="SAM" id="SignalP"/>
    </source>
</evidence>
<dbReference type="InterPro" id="IPR009571">
    <property type="entry name" value="SUR7/Rim9-like_fungi"/>
</dbReference>
<dbReference type="InterPro" id="IPR051380">
    <property type="entry name" value="pH-response_reg_palI/RIM9"/>
</dbReference>
<reference evidence="7" key="1">
    <citation type="submission" date="2023-03" db="EMBL/GenBank/DDBJ databases">
        <title>Massive genome expansion in bonnet fungi (Mycena s.s.) driven by repeated elements and novel gene families across ecological guilds.</title>
        <authorList>
            <consortium name="Lawrence Berkeley National Laboratory"/>
            <person name="Harder C.B."/>
            <person name="Miyauchi S."/>
            <person name="Viragh M."/>
            <person name="Kuo A."/>
            <person name="Thoen E."/>
            <person name="Andreopoulos B."/>
            <person name="Lu D."/>
            <person name="Skrede I."/>
            <person name="Drula E."/>
            <person name="Henrissat B."/>
            <person name="Morin E."/>
            <person name="Kohler A."/>
            <person name="Barry K."/>
            <person name="LaButti K."/>
            <person name="Morin E."/>
            <person name="Salamov A."/>
            <person name="Lipzen A."/>
            <person name="Mereny Z."/>
            <person name="Hegedus B."/>
            <person name="Baldrian P."/>
            <person name="Stursova M."/>
            <person name="Weitz H."/>
            <person name="Taylor A."/>
            <person name="Grigoriev I.V."/>
            <person name="Nagy L.G."/>
            <person name="Martin F."/>
            <person name="Kauserud H."/>
        </authorList>
    </citation>
    <scope>NUCLEOTIDE SEQUENCE</scope>
    <source>
        <strain evidence="7">9144</strain>
    </source>
</reference>
<evidence type="ECO:0000256" key="1">
    <source>
        <dbReference type="ARBA" id="ARBA00004141"/>
    </source>
</evidence>
<sequence length="194" mass="20727">MPVPPPGLVFCLLAAVLLTFVSVSAPTWDKIYFLRAGSGNATVHFGVFGFSGTPTGIGYRFSPSSLDFNDRTLNTPLFRNLARTLILHPIAAGLAGLAFLSGVCGATYHRAGTVTMVLLAAIGFVVCLLAFICDMVLFGIARDSFIRQGIQSQYGNACWLTLAALVALLLGFSTAAYGVLARYKKRKRDKITAL</sequence>
<dbReference type="GO" id="GO:0005886">
    <property type="term" value="C:plasma membrane"/>
    <property type="evidence" value="ECO:0007669"/>
    <property type="project" value="InterPro"/>
</dbReference>
<feature type="transmembrane region" description="Helical" evidence="5">
    <location>
        <begin position="85"/>
        <end position="105"/>
    </location>
</feature>
<evidence type="ECO:0000256" key="4">
    <source>
        <dbReference type="ARBA" id="ARBA00023136"/>
    </source>
</evidence>
<evidence type="ECO:0000256" key="3">
    <source>
        <dbReference type="ARBA" id="ARBA00022989"/>
    </source>
</evidence>
<gene>
    <name evidence="7" type="ORF">GGX14DRAFT_439688</name>
</gene>
<name>A0AAD6VNB9_9AGAR</name>
<dbReference type="PANTHER" id="PTHR28013:SF3">
    <property type="entry name" value="PROTEIN DCV1-RELATED"/>
    <property type="match status" value="1"/>
</dbReference>
<dbReference type="GO" id="GO:0032153">
    <property type="term" value="C:cell division site"/>
    <property type="evidence" value="ECO:0007669"/>
    <property type="project" value="TreeGrafter"/>
</dbReference>
<organism evidence="7 8">
    <name type="scientific">Mycena pura</name>
    <dbReference type="NCBI Taxonomy" id="153505"/>
    <lineage>
        <taxon>Eukaryota</taxon>
        <taxon>Fungi</taxon>
        <taxon>Dikarya</taxon>
        <taxon>Basidiomycota</taxon>
        <taxon>Agaricomycotina</taxon>
        <taxon>Agaricomycetes</taxon>
        <taxon>Agaricomycetidae</taxon>
        <taxon>Agaricales</taxon>
        <taxon>Marasmiineae</taxon>
        <taxon>Mycenaceae</taxon>
        <taxon>Mycena</taxon>
    </lineage>
</organism>
<keyword evidence="2 5" id="KW-0812">Transmembrane</keyword>
<evidence type="ECO:0000313" key="8">
    <source>
        <dbReference type="Proteomes" id="UP001219525"/>
    </source>
</evidence>
<comment type="caution">
    <text evidence="7">The sequence shown here is derived from an EMBL/GenBank/DDBJ whole genome shotgun (WGS) entry which is preliminary data.</text>
</comment>
<keyword evidence="6" id="KW-0732">Signal</keyword>
<dbReference type="Pfam" id="PF06687">
    <property type="entry name" value="SUR7"/>
    <property type="match status" value="1"/>
</dbReference>
<proteinExistence type="predicted"/>
<feature type="transmembrane region" description="Helical" evidence="5">
    <location>
        <begin position="117"/>
        <end position="140"/>
    </location>
</feature>
<evidence type="ECO:0000256" key="2">
    <source>
        <dbReference type="ARBA" id="ARBA00022692"/>
    </source>
</evidence>
<protein>
    <submittedName>
        <fullName evidence="7">Pali-domain-containing protein</fullName>
    </submittedName>
</protein>
<keyword evidence="8" id="KW-1185">Reference proteome</keyword>
<feature type="chain" id="PRO_5041940774" evidence="6">
    <location>
        <begin position="26"/>
        <end position="194"/>
    </location>
</feature>
<dbReference type="EMBL" id="JARJCW010000013">
    <property type="protein sequence ID" value="KAJ7218089.1"/>
    <property type="molecule type" value="Genomic_DNA"/>
</dbReference>
<evidence type="ECO:0000313" key="7">
    <source>
        <dbReference type="EMBL" id="KAJ7218089.1"/>
    </source>
</evidence>
<feature type="signal peptide" evidence="6">
    <location>
        <begin position="1"/>
        <end position="25"/>
    </location>
</feature>